<name>A0A401GZH8_9APHY</name>
<dbReference type="InParanoid" id="A0A401GZH8"/>
<dbReference type="RefSeq" id="XP_027618471.1">
    <property type="nucleotide sequence ID" value="XM_027762670.1"/>
</dbReference>
<dbReference type="InterPro" id="IPR051987">
    <property type="entry name" value="Sigma-2_receptor-like"/>
</dbReference>
<dbReference type="Proteomes" id="UP000287166">
    <property type="component" value="Unassembled WGS sequence"/>
</dbReference>
<evidence type="ECO:0000256" key="7">
    <source>
        <dbReference type="PIRNR" id="PIRNR031032"/>
    </source>
</evidence>
<keyword evidence="6 7" id="KW-0472">Membrane</keyword>
<dbReference type="PANTHER" id="PTHR31204:SF1">
    <property type="entry name" value="SIGMA INTRACELLULAR RECEPTOR 2"/>
    <property type="match status" value="1"/>
</dbReference>
<sequence length="173" mass="18856">MMHLPVSLLLDLQALYPKSLVPAAIASLPEFYISKSSDPLVGGVMGLLGDSDRYVWFKSLLMLEAVFQVPVFIIGMRGLWKDARSIYVLLLIYAASTATTTLPCLAVILSTPILGASNVAAGVVPITSEQRLMLLSSYVPFLILPLFMTVDMALRLWKLLEVGNQSQLAAKTK</sequence>
<dbReference type="STRING" id="139825.A0A401GZH8"/>
<dbReference type="PIRSF" id="PIRSF031032">
    <property type="entry name" value="TMP_97_prd"/>
    <property type="match status" value="1"/>
</dbReference>
<keyword evidence="3 7" id="KW-0812">Transmembrane</keyword>
<gene>
    <name evidence="9" type="ORF">SCP_1102350</name>
</gene>
<evidence type="ECO:0000256" key="2">
    <source>
        <dbReference type="ARBA" id="ARBA00009096"/>
    </source>
</evidence>
<reference evidence="9 10" key="1">
    <citation type="journal article" date="2018" name="Sci. Rep.">
        <title>Genome sequence of the cauliflower mushroom Sparassis crispa (Hanabiratake) and its association with beneficial usage.</title>
        <authorList>
            <person name="Kiyama R."/>
            <person name="Furutani Y."/>
            <person name="Kawaguchi K."/>
            <person name="Nakanishi T."/>
        </authorList>
    </citation>
    <scope>NUCLEOTIDE SEQUENCE [LARGE SCALE GENOMIC DNA]</scope>
</reference>
<evidence type="ECO:0000256" key="4">
    <source>
        <dbReference type="ARBA" id="ARBA00022824"/>
    </source>
</evidence>
<dbReference type="EMBL" id="BFAD01000011">
    <property type="protein sequence ID" value="GBE87558.1"/>
    <property type="molecule type" value="Genomic_DNA"/>
</dbReference>
<evidence type="ECO:0000256" key="1">
    <source>
        <dbReference type="ARBA" id="ARBA00004477"/>
    </source>
</evidence>
<feature type="transmembrane region" description="Helical" evidence="7">
    <location>
        <begin position="86"/>
        <end position="109"/>
    </location>
</feature>
<evidence type="ECO:0000313" key="9">
    <source>
        <dbReference type="EMBL" id="GBE87558.1"/>
    </source>
</evidence>
<keyword evidence="5 7" id="KW-1133">Transmembrane helix</keyword>
<evidence type="ECO:0000256" key="6">
    <source>
        <dbReference type="ARBA" id="ARBA00023136"/>
    </source>
</evidence>
<comment type="caution">
    <text evidence="9">The sequence shown here is derived from an EMBL/GenBank/DDBJ whole genome shotgun (WGS) entry which is preliminary data.</text>
</comment>
<feature type="transmembrane region" description="Helical" evidence="7">
    <location>
        <begin position="138"/>
        <end position="157"/>
    </location>
</feature>
<keyword evidence="4 7" id="KW-0256">Endoplasmic reticulum</keyword>
<evidence type="ECO:0000313" key="10">
    <source>
        <dbReference type="Proteomes" id="UP000287166"/>
    </source>
</evidence>
<dbReference type="InterPro" id="IPR016964">
    <property type="entry name" value="Sigma2_recept"/>
</dbReference>
<evidence type="ECO:0000256" key="5">
    <source>
        <dbReference type="ARBA" id="ARBA00022989"/>
    </source>
</evidence>
<dbReference type="PANTHER" id="PTHR31204">
    <property type="entry name" value="SIGMA INTRACELLULAR RECEPTOR 2"/>
    <property type="match status" value="1"/>
</dbReference>
<organism evidence="9 10">
    <name type="scientific">Sparassis crispa</name>
    <dbReference type="NCBI Taxonomy" id="139825"/>
    <lineage>
        <taxon>Eukaryota</taxon>
        <taxon>Fungi</taxon>
        <taxon>Dikarya</taxon>
        <taxon>Basidiomycota</taxon>
        <taxon>Agaricomycotina</taxon>
        <taxon>Agaricomycetes</taxon>
        <taxon>Polyporales</taxon>
        <taxon>Sparassidaceae</taxon>
        <taxon>Sparassis</taxon>
    </lineage>
</organism>
<dbReference type="OrthoDB" id="433124at2759"/>
<dbReference type="AlphaFoldDB" id="A0A401GZH8"/>
<protein>
    <recommendedName>
        <fullName evidence="7">Efficient mitochondria targeting-associated protein 19</fullName>
    </recommendedName>
</protein>
<keyword evidence="10" id="KW-1185">Reference proteome</keyword>
<dbReference type="InterPro" id="IPR033118">
    <property type="entry name" value="EXPERA"/>
</dbReference>
<feature type="transmembrane region" description="Helical" evidence="7">
    <location>
        <begin position="55"/>
        <end position="74"/>
    </location>
</feature>
<evidence type="ECO:0000256" key="3">
    <source>
        <dbReference type="ARBA" id="ARBA00022692"/>
    </source>
</evidence>
<dbReference type="Pfam" id="PF05241">
    <property type="entry name" value="EBP"/>
    <property type="match status" value="1"/>
</dbReference>
<accession>A0A401GZH8</accession>
<feature type="domain" description="EXPERA" evidence="8">
    <location>
        <begin position="1"/>
        <end position="149"/>
    </location>
</feature>
<dbReference type="GeneID" id="38784475"/>
<dbReference type="PROSITE" id="PS51751">
    <property type="entry name" value="EXPERA"/>
    <property type="match status" value="1"/>
</dbReference>
<evidence type="ECO:0000259" key="8">
    <source>
        <dbReference type="PROSITE" id="PS51751"/>
    </source>
</evidence>
<comment type="subcellular location">
    <subcellularLocation>
        <location evidence="1">Endoplasmic reticulum membrane</location>
        <topology evidence="1">Multi-pass membrane protein</topology>
    </subcellularLocation>
</comment>
<dbReference type="FunCoup" id="A0A401GZH8">
    <property type="interactions" value="121"/>
</dbReference>
<comment type="similarity">
    <text evidence="2">Belongs to the TMEM97/sigma-2 receptor family.</text>
</comment>
<dbReference type="GO" id="GO:0005789">
    <property type="term" value="C:endoplasmic reticulum membrane"/>
    <property type="evidence" value="ECO:0007669"/>
    <property type="project" value="UniProtKB-SubCell"/>
</dbReference>
<proteinExistence type="inferred from homology"/>